<dbReference type="EMBL" id="CP002305">
    <property type="protein sequence ID" value="ADQ18146.1"/>
    <property type="molecule type" value="Genomic_DNA"/>
</dbReference>
<name>E4RXT2_LEAB4</name>
<gene>
    <name evidence="1" type="ordered locus">Lbys_2481</name>
</gene>
<keyword evidence="2" id="KW-1185">Reference proteome</keyword>
<evidence type="ECO:0000313" key="2">
    <source>
        <dbReference type="Proteomes" id="UP000007435"/>
    </source>
</evidence>
<dbReference type="KEGG" id="lby:Lbys_2481"/>
<reference key="1">
    <citation type="submission" date="2010-11" db="EMBL/GenBank/DDBJ databases">
        <title>The complete genome of Leadbetterella byssophila DSM 17132.</title>
        <authorList>
            <consortium name="US DOE Joint Genome Institute (JGI-PGF)"/>
            <person name="Lucas S."/>
            <person name="Copeland A."/>
            <person name="Lapidus A."/>
            <person name="Glavina del Rio T."/>
            <person name="Dalin E."/>
            <person name="Tice H."/>
            <person name="Bruce D."/>
            <person name="Goodwin L."/>
            <person name="Pitluck S."/>
            <person name="Kyrpides N."/>
            <person name="Mavromatis K."/>
            <person name="Ivanova N."/>
            <person name="Teshima H."/>
            <person name="Brettin T."/>
            <person name="Detter J.C."/>
            <person name="Han C."/>
            <person name="Tapia R."/>
            <person name="Land M."/>
            <person name="Hauser L."/>
            <person name="Markowitz V."/>
            <person name="Cheng J.-F."/>
            <person name="Hugenholtz P."/>
            <person name="Woyke T."/>
            <person name="Wu D."/>
            <person name="Tindall B."/>
            <person name="Pomrenke H.G."/>
            <person name="Brambilla E."/>
            <person name="Klenk H.-P."/>
            <person name="Eisen J.A."/>
        </authorList>
    </citation>
    <scope>NUCLEOTIDE SEQUENCE [LARGE SCALE GENOMIC DNA]</scope>
    <source>
        <strain>DSM 17132</strain>
    </source>
</reference>
<dbReference type="STRING" id="649349.Lbys_2481"/>
<reference evidence="1 2" key="2">
    <citation type="journal article" date="2011" name="Stand. Genomic Sci.">
        <title>Complete genome sequence of Leadbetterella byssophila type strain (4M15).</title>
        <authorList>
            <person name="Abt B."/>
            <person name="Teshima H."/>
            <person name="Lucas S."/>
            <person name="Lapidus A."/>
            <person name="Del Rio T.G."/>
            <person name="Nolan M."/>
            <person name="Tice H."/>
            <person name="Cheng J.F."/>
            <person name="Pitluck S."/>
            <person name="Liolios K."/>
            <person name="Pagani I."/>
            <person name="Ivanova N."/>
            <person name="Mavromatis K."/>
            <person name="Pati A."/>
            <person name="Tapia R."/>
            <person name="Han C."/>
            <person name="Goodwin L."/>
            <person name="Chen A."/>
            <person name="Palaniappan K."/>
            <person name="Land M."/>
            <person name="Hauser L."/>
            <person name="Chang Y.J."/>
            <person name="Jeffries C.D."/>
            <person name="Rohde M."/>
            <person name="Goker M."/>
            <person name="Tindall B.J."/>
            <person name="Detter J.C."/>
            <person name="Woyke T."/>
            <person name="Bristow J."/>
            <person name="Eisen J.A."/>
            <person name="Markowitz V."/>
            <person name="Hugenholtz P."/>
            <person name="Klenk H.P."/>
            <person name="Kyrpides N.C."/>
        </authorList>
    </citation>
    <scope>NUCLEOTIDE SEQUENCE [LARGE SCALE GENOMIC DNA]</scope>
    <source>
        <strain evidence="2">DSM 17132 / JCM 16389 / KACC 11308 / NBRC 106382 / 4M15</strain>
    </source>
</reference>
<dbReference type="Pfam" id="PF20001">
    <property type="entry name" value="DUF6428"/>
    <property type="match status" value="1"/>
</dbReference>
<dbReference type="eggNOG" id="ENOG502ZBU9">
    <property type="taxonomic scope" value="Bacteria"/>
</dbReference>
<accession>E4RXT2</accession>
<evidence type="ECO:0000313" key="1">
    <source>
        <dbReference type="EMBL" id="ADQ18146.1"/>
    </source>
</evidence>
<proteinExistence type="predicted"/>
<dbReference type="AlphaFoldDB" id="E4RXT2"/>
<organism evidence="1 2">
    <name type="scientific">Leadbetterella byssophila (strain DSM 17132 / JCM 16389 / KACC 11308 / NBRC 106382 / 4M15)</name>
    <dbReference type="NCBI Taxonomy" id="649349"/>
    <lineage>
        <taxon>Bacteria</taxon>
        <taxon>Pseudomonadati</taxon>
        <taxon>Bacteroidota</taxon>
        <taxon>Cytophagia</taxon>
        <taxon>Cytophagales</taxon>
        <taxon>Leadbetterellaceae</taxon>
        <taxon>Leadbetterella</taxon>
    </lineage>
</organism>
<dbReference type="Proteomes" id="UP000007435">
    <property type="component" value="Chromosome"/>
</dbReference>
<dbReference type="InterPro" id="IPR045534">
    <property type="entry name" value="DUF6428"/>
</dbReference>
<dbReference type="HOGENOM" id="CLU_1641884_0_0_10"/>
<protein>
    <submittedName>
        <fullName evidence="1">Uncharacterized protein</fullName>
    </submittedName>
</protein>
<sequence>MFNYLFNQVSIMKLSEIKEILPALENVEFQLENGTFVPEHFHVTEVGQIIKNFIDCGGVIRKEKVVNFQLWSADDYEHRLKPGKLLSIIKLSEDKLGIEDAEIEVEYQSDTIGKYDLDFNGNTFVLKNKATACLAQDACGIPSEKQNKSFSELTSNSCTPNSGCC</sequence>